<dbReference type="EMBL" id="JAKLMC020000028">
    <property type="protein sequence ID" value="KAK5950252.1"/>
    <property type="molecule type" value="Genomic_DNA"/>
</dbReference>
<name>A0AAN8I1Y3_9EURO</name>
<keyword evidence="2" id="KW-1185">Reference proteome</keyword>
<organism evidence="1 2">
    <name type="scientific">Knufia fluminis</name>
    <dbReference type="NCBI Taxonomy" id="191047"/>
    <lineage>
        <taxon>Eukaryota</taxon>
        <taxon>Fungi</taxon>
        <taxon>Dikarya</taxon>
        <taxon>Ascomycota</taxon>
        <taxon>Pezizomycotina</taxon>
        <taxon>Eurotiomycetes</taxon>
        <taxon>Chaetothyriomycetidae</taxon>
        <taxon>Chaetothyriales</taxon>
        <taxon>Trichomeriaceae</taxon>
        <taxon>Knufia</taxon>
    </lineage>
</organism>
<dbReference type="AlphaFoldDB" id="A0AAN8I1Y3"/>
<dbReference type="Proteomes" id="UP001316803">
    <property type="component" value="Unassembled WGS sequence"/>
</dbReference>
<sequence>MSATPTLMGLPAELRRTIYKYLFSGQQQNLLYSSIFKLGSPDLEKIPGYSLLSVCRQIRNEALDHYRVRLAIIGEYRTILPVSQEEYKPNPFANTLSTDIRLAIVNIEIKSSHGFDGSILTKDAFPNLKEVLVHGMNTTSPHVTQRLWLPRTQCNVHPLELEQEIFFTLPADQSTVTAYPGHAHDAKLVARAKRIMNGETMRNTELPTGGKRGYTLLCNSVMCVTHQTRYPPLFEFSLNLSMMWNYDTQEIVEKRRI</sequence>
<accession>A0AAN8I1Y3</accession>
<evidence type="ECO:0000313" key="1">
    <source>
        <dbReference type="EMBL" id="KAK5950252.1"/>
    </source>
</evidence>
<reference evidence="1 2" key="1">
    <citation type="submission" date="2022-12" db="EMBL/GenBank/DDBJ databases">
        <title>Genomic features and morphological characterization of a novel Knufia sp. strain isolated from spacecraft assembly facility.</title>
        <authorList>
            <person name="Teixeira M."/>
            <person name="Chander A.M."/>
            <person name="Stajich J.E."/>
            <person name="Venkateswaran K."/>
        </authorList>
    </citation>
    <scope>NUCLEOTIDE SEQUENCE [LARGE SCALE GENOMIC DNA]</scope>
    <source>
        <strain evidence="1 2">FJI-L2-BK-P2</strain>
    </source>
</reference>
<evidence type="ECO:0008006" key="3">
    <source>
        <dbReference type="Google" id="ProtNLM"/>
    </source>
</evidence>
<comment type="caution">
    <text evidence="1">The sequence shown here is derived from an EMBL/GenBank/DDBJ whole genome shotgun (WGS) entry which is preliminary data.</text>
</comment>
<protein>
    <recommendedName>
        <fullName evidence="3">F-box domain-containing protein</fullName>
    </recommendedName>
</protein>
<gene>
    <name evidence="1" type="ORF">OHC33_008720</name>
</gene>
<evidence type="ECO:0000313" key="2">
    <source>
        <dbReference type="Proteomes" id="UP001316803"/>
    </source>
</evidence>
<proteinExistence type="predicted"/>